<dbReference type="InterPro" id="IPR001611">
    <property type="entry name" value="Leu-rich_rpt"/>
</dbReference>
<dbReference type="eggNOG" id="ENOG502QQ5H">
    <property type="taxonomic scope" value="Eukaryota"/>
</dbReference>
<evidence type="ECO:0000256" key="2">
    <source>
        <dbReference type="ARBA" id="ARBA00022737"/>
    </source>
</evidence>
<dbReference type="AlphaFoldDB" id="G3AKN3"/>
<evidence type="ECO:0000256" key="1">
    <source>
        <dbReference type="ARBA" id="ARBA00022614"/>
    </source>
</evidence>
<dbReference type="Gene3D" id="3.80.10.10">
    <property type="entry name" value="Ribonuclease Inhibitor"/>
    <property type="match status" value="2"/>
</dbReference>
<evidence type="ECO:0000313" key="4">
    <source>
        <dbReference type="Proteomes" id="UP000000709"/>
    </source>
</evidence>
<dbReference type="GO" id="GO:0005737">
    <property type="term" value="C:cytoplasm"/>
    <property type="evidence" value="ECO:0007669"/>
    <property type="project" value="TreeGrafter"/>
</dbReference>
<protein>
    <recommendedName>
        <fullName evidence="5">F-box domain-containing protein</fullName>
    </recommendedName>
</protein>
<dbReference type="PROSITE" id="PS51450">
    <property type="entry name" value="LRR"/>
    <property type="match status" value="3"/>
</dbReference>
<proteinExistence type="predicted"/>
<dbReference type="PRINTS" id="PR00019">
    <property type="entry name" value="LEURICHRPT"/>
</dbReference>
<dbReference type="KEGG" id="spaa:SPAPADRAFT_50493"/>
<dbReference type="InterPro" id="IPR003591">
    <property type="entry name" value="Leu-rich_rpt_typical-subtyp"/>
</dbReference>
<dbReference type="OrthoDB" id="676979at2759"/>
<dbReference type="Proteomes" id="UP000000709">
    <property type="component" value="Unassembled WGS sequence"/>
</dbReference>
<dbReference type="OMA" id="NWFTIKY"/>
<dbReference type="GeneID" id="18871447"/>
<organism evidence="4">
    <name type="scientific">Spathaspora passalidarum (strain NRRL Y-27907 / 11-Y1)</name>
    <dbReference type="NCBI Taxonomy" id="619300"/>
    <lineage>
        <taxon>Eukaryota</taxon>
        <taxon>Fungi</taxon>
        <taxon>Dikarya</taxon>
        <taxon>Ascomycota</taxon>
        <taxon>Saccharomycotina</taxon>
        <taxon>Pichiomycetes</taxon>
        <taxon>Debaryomycetaceae</taxon>
        <taxon>Spathaspora</taxon>
    </lineage>
</organism>
<gene>
    <name evidence="3" type="ORF">SPAPADRAFT_50493</name>
</gene>
<dbReference type="Pfam" id="PF13855">
    <property type="entry name" value="LRR_8"/>
    <property type="match status" value="1"/>
</dbReference>
<reference evidence="3 4" key="1">
    <citation type="journal article" date="2011" name="Proc. Natl. Acad. Sci. U.S.A.">
        <title>Comparative genomics of xylose-fermenting fungi for enhanced biofuel production.</title>
        <authorList>
            <person name="Wohlbach D.J."/>
            <person name="Kuo A."/>
            <person name="Sato T.K."/>
            <person name="Potts K.M."/>
            <person name="Salamov A.A."/>
            <person name="LaButti K.M."/>
            <person name="Sun H."/>
            <person name="Clum A."/>
            <person name="Pangilinan J.L."/>
            <person name="Lindquist E.A."/>
            <person name="Lucas S."/>
            <person name="Lapidus A."/>
            <person name="Jin M."/>
            <person name="Gunawan C."/>
            <person name="Balan V."/>
            <person name="Dale B.E."/>
            <person name="Jeffries T.W."/>
            <person name="Zinkel R."/>
            <person name="Barry K.W."/>
            <person name="Grigoriev I.V."/>
            <person name="Gasch A.P."/>
        </authorList>
    </citation>
    <scope>NUCLEOTIDE SEQUENCE [LARGE SCALE GENOMIC DNA]</scope>
    <source>
        <strain evidence="4">NRRL Y-27907 / 11-Y1</strain>
    </source>
</reference>
<keyword evidence="4" id="KW-1185">Reference proteome</keyword>
<evidence type="ECO:0000313" key="3">
    <source>
        <dbReference type="EMBL" id="EGW33638.1"/>
    </source>
</evidence>
<sequence length="394" mass="45785">MIAFKLPPELIQLTLSFLSPSEIDDLFEINEIFHDCQDRDDPYFQIRLIALQEYFSNRRLMLSNSYYLLDYVEITLEQIKYLKRENIMVNPREISVFISDRLVTTDEVEFIKQLCYDDLLQFVTSWSTKKLKFQLELINTVGKEALSEVLMLVSSINCKLETFLLKYNGKLPYVECDFSIDVNNLKLQLPGSPELLQDINRNDCFTNITSLNLSFNGISDYSLGQFKFPQSLVQLNLSNNLLTNVDDFNFNWKCLTKLESLDLSNNNIQHFNLHGRSENLYQLTQLKLSGNHLVTVPKLYNAFFGNLRELDLSRNMLCCLHRFPGCLLKLSLRGNYLTQFHTQVQGDIFPKTLTHLDLSHCRIGCQHELTTEEISNHLVSVEKLYNLSDLQIEG</sequence>
<dbReference type="PANTHER" id="PTHR15454">
    <property type="entry name" value="NISCHARIN RELATED"/>
    <property type="match status" value="1"/>
</dbReference>
<keyword evidence="1" id="KW-0433">Leucine-rich repeat</keyword>
<name>G3AKN3_SPAPN</name>
<dbReference type="PANTHER" id="PTHR15454:SF56">
    <property type="entry name" value="PROTEIN PHOSPHATASE 1 REGULATORY SUBUNIT 7-RELATED"/>
    <property type="match status" value="1"/>
</dbReference>
<dbReference type="SMART" id="SM00369">
    <property type="entry name" value="LRR_TYP"/>
    <property type="match status" value="4"/>
</dbReference>
<keyword evidence="2" id="KW-0677">Repeat</keyword>
<dbReference type="Pfam" id="PF13516">
    <property type="entry name" value="LRR_6"/>
    <property type="match status" value="1"/>
</dbReference>
<accession>G3AKN3</accession>
<dbReference type="HOGENOM" id="CLU_700508_0_0_1"/>
<dbReference type="RefSeq" id="XP_007375153.1">
    <property type="nucleotide sequence ID" value="XM_007375091.1"/>
</dbReference>
<dbReference type="InParanoid" id="G3AKN3"/>
<dbReference type="EMBL" id="GL996501">
    <property type="protein sequence ID" value="EGW33638.1"/>
    <property type="molecule type" value="Genomic_DNA"/>
</dbReference>
<evidence type="ECO:0008006" key="5">
    <source>
        <dbReference type="Google" id="ProtNLM"/>
    </source>
</evidence>
<dbReference type="SUPFAM" id="SSF52058">
    <property type="entry name" value="L domain-like"/>
    <property type="match status" value="1"/>
</dbReference>
<dbReference type="InterPro" id="IPR032675">
    <property type="entry name" value="LRR_dom_sf"/>
</dbReference>